<dbReference type="EMBL" id="MU853678">
    <property type="protein sequence ID" value="KAK4139218.1"/>
    <property type="molecule type" value="Genomic_DNA"/>
</dbReference>
<sequence length="336" mass="36510">MFGSGHGSGHTRHNGHSHGNHHHGSKSSKSKSQGAALVSGVNLYSFLFVINEFVVNYEPLEGQDRPLRDPWLNIIPPQDAAAYTDELVGTVFRYQNGHVSPAQGYFWHRPAMGHKGYIVRLDPDGSVTGYPGEYKAQTVFACSSLLPMIVTNSDASLGSASMWQTQACAACSPQYQNQEYTRWWHLHFTQGDSQGSGISSVNSVASGCPYVVGKDAAWIPSLVPSAYRNTSVNAVPSTGLSGDLPIILALMGFHGALGRASDVFHHQKWSMGRWNGGGRASSYLPRSGESPRGLFVQVCADNLVEGLQDCEENNLPEAVWNQMLRELECCTILVQG</sequence>
<dbReference type="GeneID" id="87821708"/>
<protein>
    <submittedName>
        <fullName evidence="2">Uncharacterized protein</fullName>
    </submittedName>
</protein>
<name>A0AAN6UU17_9PEZI</name>
<reference evidence="2" key="1">
    <citation type="journal article" date="2023" name="Mol. Phylogenet. Evol.">
        <title>Genome-scale phylogeny and comparative genomics of the fungal order Sordariales.</title>
        <authorList>
            <person name="Hensen N."/>
            <person name="Bonometti L."/>
            <person name="Westerberg I."/>
            <person name="Brannstrom I.O."/>
            <person name="Guillou S."/>
            <person name="Cros-Aarteil S."/>
            <person name="Calhoun S."/>
            <person name="Haridas S."/>
            <person name="Kuo A."/>
            <person name="Mondo S."/>
            <person name="Pangilinan J."/>
            <person name="Riley R."/>
            <person name="LaButti K."/>
            <person name="Andreopoulos B."/>
            <person name="Lipzen A."/>
            <person name="Chen C."/>
            <person name="Yan M."/>
            <person name="Daum C."/>
            <person name="Ng V."/>
            <person name="Clum A."/>
            <person name="Steindorff A."/>
            <person name="Ohm R.A."/>
            <person name="Martin F."/>
            <person name="Silar P."/>
            <person name="Natvig D.O."/>
            <person name="Lalanne C."/>
            <person name="Gautier V."/>
            <person name="Ament-Velasquez S.L."/>
            <person name="Kruys A."/>
            <person name="Hutchinson M.I."/>
            <person name="Powell A.J."/>
            <person name="Barry K."/>
            <person name="Miller A.N."/>
            <person name="Grigoriev I.V."/>
            <person name="Debuchy R."/>
            <person name="Gladieux P."/>
            <person name="Hiltunen Thoren M."/>
            <person name="Johannesson H."/>
        </authorList>
    </citation>
    <scope>NUCLEOTIDE SEQUENCE</scope>
    <source>
        <strain evidence="2">CBS 141.50</strain>
    </source>
</reference>
<dbReference type="RefSeq" id="XP_062632589.1">
    <property type="nucleotide sequence ID" value="XM_062785095.1"/>
</dbReference>
<comment type="caution">
    <text evidence="2">The sequence shown here is derived from an EMBL/GenBank/DDBJ whole genome shotgun (WGS) entry which is preliminary data.</text>
</comment>
<reference evidence="2" key="2">
    <citation type="submission" date="2023-05" db="EMBL/GenBank/DDBJ databases">
        <authorList>
            <consortium name="Lawrence Berkeley National Laboratory"/>
            <person name="Steindorff A."/>
            <person name="Hensen N."/>
            <person name="Bonometti L."/>
            <person name="Westerberg I."/>
            <person name="Brannstrom I.O."/>
            <person name="Guillou S."/>
            <person name="Cros-Aarteil S."/>
            <person name="Calhoun S."/>
            <person name="Haridas S."/>
            <person name="Kuo A."/>
            <person name="Mondo S."/>
            <person name="Pangilinan J."/>
            <person name="Riley R."/>
            <person name="Labutti K."/>
            <person name="Andreopoulos B."/>
            <person name="Lipzen A."/>
            <person name="Chen C."/>
            <person name="Yanf M."/>
            <person name="Daum C."/>
            <person name="Ng V."/>
            <person name="Clum A."/>
            <person name="Ohm R."/>
            <person name="Martin F."/>
            <person name="Silar P."/>
            <person name="Natvig D."/>
            <person name="Lalanne C."/>
            <person name="Gautier V."/>
            <person name="Ament-Velasquez S.L."/>
            <person name="Kruys A."/>
            <person name="Hutchinson M.I."/>
            <person name="Powell A.J."/>
            <person name="Barry K."/>
            <person name="Miller A.N."/>
            <person name="Grigoriev I.V."/>
            <person name="Debuchy R."/>
            <person name="Gladieux P."/>
            <person name="Thoren M.H."/>
            <person name="Johannesson H."/>
        </authorList>
    </citation>
    <scope>NUCLEOTIDE SEQUENCE</scope>
    <source>
        <strain evidence="2">CBS 141.50</strain>
    </source>
</reference>
<accession>A0AAN6UU17</accession>
<dbReference type="Proteomes" id="UP001302676">
    <property type="component" value="Unassembled WGS sequence"/>
</dbReference>
<evidence type="ECO:0000256" key="1">
    <source>
        <dbReference type="SAM" id="MobiDB-lite"/>
    </source>
</evidence>
<dbReference type="AlphaFoldDB" id="A0AAN6UU17"/>
<evidence type="ECO:0000313" key="2">
    <source>
        <dbReference type="EMBL" id="KAK4139218.1"/>
    </source>
</evidence>
<gene>
    <name evidence="2" type="ORF">C8A04DRAFT_40894</name>
</gene>
<organism evidence="2 3">
    <name type="scientific">Dichotomopilus funicola</name>
    <dbReference type="NCBI Taxonomy" id="1934379"/>
    <lineage>
        <taxon>Eukaryota</taxon>
        <taxon>Fungi</taxon>
        <taxon>Dikarya</taxon>
        <taxon>Ascomycota</taxon>
        <taxon>Pezizomycotina</taxon>
        <taxon>Sordariomycetes</taxon>
        <taxon>Sordariomycetidae</taxon>
        <taxon>Sordariales</taxon>
        <taxon>Chaetomiaceae</taxon>
        <taxon>Dichotomopilus</taxon>
    </lineage>
</organism>
<feature type="region of interest" description="Disordered" evidence="1">
    <location>
        <begin position="1"/>
        <end position="32"/>
    </location>
</feature>
<feature type="compositionally biased region" description="Basic residues" evidence="1">
    <location>
        <begin position="9"/>
        <end position="29"/>
    </location>
</feature>
<keyword evidence="3" id="KW-1185">Reference proteome</keyword>
<proteinExistence type="predicted"/>
<evidence type="ECO:0000313" key="3">
    <source>
        <dbReference type="Proteomes" id="UP001302676"/>
    </source>
</evidence>